<dbReference type="Pfam" id="PF14086">
    <property type="entry name" value="DUF4266"/>
    <property type="match status" value="1"/>
</dbReference>
<proteinExistence type="predicted"/>
<evidence type="ECO:0000313" key="4">
    <source>
        <dbReference type="Proteomes" id="UP001210231"/>
    </source>
</evidence>
<evidence type="ECO:0000256" key="1">
    <source>
        <dbReference type="SAM" id="SignalP"/>
    </source>
</evidence>
<evidence type="ECO:0000259" key="2">
    <source>
        <dbReference type="Pfam" id="PF14086"/>
    </source>
</evidence>
<protein>
    <submittedName>
        <fullName evidence="3">DUF4266 domain-containing protein</fullName>
    </submittedName>
</protein>
<gene>
    <name evidence="3" type="ORF">O3P16_15310</name>
</gene>
<dbReference type="PROSITE" id="PS51257">
    <property type="entry name" value="PROKAR_LIPOPROTEIN"/>
    <property type="match status" value="1"/>
</dbReference>
<dbReference type="RefSeq" id="WP_407032514.1">
    <property type="nucleotide sequence ID" value="NZ_JAQGEF010000024.1"/>
</dbReference>
<organism evidence="3 4">
    <name type="scientific">Polluticaenibacter yanchengensis</name>
    <dbReference type="NCBI Taxonomy" id="3014562"/>
    <lineage>
        <taxon>Bacteria</taxon>
        <taxon>Pseudomonadati</taxon>
        <taxon>Bacteroidota</taxon>
        <taxon>Chitinophagia</taxon>
        <taxon>Chitinophagales</taxon>
        <taxon>Chitinophagaceae</taxon>
        <taxon>Polluticaenibacter</taxon>
    </lineage>
</organism>
<dbReference type="Proteomes" id="UP001210231">
    <property type="component" value="Unassembled WGS sequence"/>
</dbReference>
<dbReference type="InterPro" id="IPR025362">
    <property type="entry name" value="DUF4266"/>
</dbReference>
<keyword evidence="4" id="KW-1185">Reference proteome</keyword>
<dbReference type="EMBL" id="JAQGEF010000024">
    <property type="protein sequence ID" value="MDA3616184.1"/>
    <property type="molecule type" value="Genomic_DNA"/>
</dbReference>
<feature type="chain" id="PRO_5047372875" evidence="1">
    <location>
        <begin position="26"/>
        <end position="72"/>
    </location>
</feature>
<sequence>MFKSKRCLAALLLFVTATSCESVKAYQRQYLKDDAMQQGASGIEKSENEAFSYREGASGGDFGKTGGGCGCN</sequence>
<feature type="domain" description="DUF4266" evidence="2">
    <location>
        <begin position="23"/>
        <end position="72"/>
    </location>
</feature>
<keyword evidence="1" id="KW-0732">Signal</keyword>
<reference evidence="3 4" key="1">
    <citation type="submission" date="2022-12" db="EMBL/GenBank/DDBJ databases">
        <title>Chitinophagaceae gen. sp. nov., a new member of the family Chitinophagaceae, isolated from soil in a chemical factory.</title>
        <authorList>
            <person name="Ke Z."/>
        </authorList>
    </citation>
    <scope>NUCLEOTIDE SEQUENCE [LARGE SCALE GENOMIC DNA]</scope>
    <source>
        <strain evidence="3 4">LY-5</strain>
    </source>
</reference>
<comment type="caution">
    <text evidence="3">The sequence shown here is derived from an EMBL/GenBank/DDBJ whole genome shotgun (WGS) entry which is preliminary data.</text>
</comment>
<feature type="signal peptide" evidence="1">
    <location>
        <begin position="1"/>
        <end position="25"/>
    </location>
</feature>
<name>A0ABT4UNI0_9BACT</name>
<accession>A0ABT4UNI0</accession>
<evidence type="ECO:0000313" key="3">
    <source>
        <dbReference type="EMBL" id="MDA3616184.1"/>
    </source>
</evidence>